<feature type="compositionally biased region" description="Polar residues" evidence="14">
    <location>
        <begin position="61"/>
        <end position="78"/>
    </location>
</feature>
<comment type="subcellular location">
    <subcellularLocation>
        <location evidence="1">Cell membrane</location>
        <topology evidence="1">Peripheral membrane protein</topology>
        <orientation evidence="1">Cytoplasmic side</orientation>
    </subcellularLocation>
</comment>
<feature type="region of interest" description="Disordered" evidence="14">
    <location>
        <begin position="59"/>
        <end position="149"/>
    </location>
</feature>
<keyword evidence="17" id="KW-1185">Reference proteome</keyword>
<accession>A0A0P6WXF4</accession>
<evidence type="ECO:0000256" key="2">
    <source>
        <dbReference type="ARBA" id="ARBA00008531"/>
    </source>
</evidence>
<reference evidence="16 17" key="1">
    <citation type="submission" date="2015-07" db="EMBL/GenBank/DDBJ databases">
        <title>Genome sequence of Leptolinea tardivitalis DSM 16556.</title>
        <authorList>
            <person name="Hemp J."/>
            <person name="Ward L.M."/>
            <person name="Pace L.A."/>
            <person name="Fischer W.W."/>
        </authorList>
    </citation>
    <scope>NUCLEOTIDE SEQUENCE [LARGE SCALE GENOMIC DNA]</scope>
    <source>
        <strain evidence="16 17">YMTK-2</strain>
    </source>
</reference>
<keyword evidence="4" id="KW-0813">Transport</keyword>
<dbReference type="PANTHER" id="PTHR43134:SF3">
    <property type="entry name" value="FLAGELLAR BIOSYNTHESIS PROTEIN FLHF"/>
    <property type="match status" value="1"/>
</dbReference>
<dbReference type="SUPFAM" id="SSF52540">
    <property type="entry name" value="P-loop containing nucleoside triphosphate hydrolases"/>
    <property type="match status" value="1"/>
</dbReference>
<evidence type="ECO:0000256" key="3">
    <source>
        <dbReference type="ARBA" id="ARBA00014919"/>
    </source>
</evidence>
<dbReference type="SMART" id="SM00962">
    <property type="entry name" value="SRP54"/>
    <property type="match status" value="1"/>
</dbReference>
<evidence type="ECO:0000256" key="4">
    <source>
        <dbReference type="ARBA" id="ARBA00022448"/>
    </source>
</evidence>
<sequence>MITRTFRAETMMEALEQVKKDLGAEALVVSARQIPGGQPWQVWRKPLVEVVAVRLEPGEEVSTTAQTSEKPSSTTQKKVSPDLTRKDTVLPKKIHPAGTQKTRKTEIQTPDMRTSPAPARQTDQADISVSRPVSAELSKETDKSETEINQDKSALTDVVEIKGKKIASKPVTEATIDLLQQLGRDETLEDVRIVQVPSAHQKLPPLNLPQVPWAPIPEVPQTIEGAWPVLQKMYDQLIRQGVEVGLVKRICQLSADTLGYQTAMDDRKLVEHLRRQLEAYIKVQRELTTRERVVCMVGTSGAGKTSFAAKLAVRYKKELKRSVAWVCADTVRTGGIAEARAFTEAINIPMQIAYTPQECAAIIDSFHGNDLIIVDTQACNPRSEESLVEIGAFLTAIPDRSTWVVVPAIAKENDLMNTTSAFSVFNPRALVVTKLDETNSFGAVYNLGWRSQLPFAYFSCGARVLDDLIPAASARLVQSLFTERFDR</sequence>
<evidence type="ECO:0000256" key="14">
    <source>
        <dbReference type="SAM" id="MobiDB-lite"/>
    </source>
</evidence>
<dbReference type="CDD" id="cd17873">
    <property type="entry name" value="FlhF"/>
    <property type="match status" value="1"/>
</dbReference>
<evidence type="ECO:0000256" key="1">
    <source>
        <dbReference type="ARBA" id="ARBA00004413"/>
    </source>
</evidence>
<dbReference type="STRING" id="229920.ADM99_12410"/>
<dbReference type="InterPro" id="IPR047040">
    <property type="entry name" value="FlhF__GTPase_dom"/>
</dbReference>
<dbReference type="GO" id="GO:0003924">
    <property type="term" value="F:GTPase activity"/>
    <property type="evidence" value="ECO:0007669"/>
    <property type="project" value="InterPro"/>
</dbReference>
<name>A0A0P6WXF4_9CHLR</name>
<dbReference type="GO" id="GO:0044781">
    <property type="term" value="P:bacterial-type flagellum organization"/>
    <property type="evidence" value="ECO:0007669"/>
    <property type="project" value="UniProtKB-KW"/>
</dbReference>
<comment type="similarity">
    <text evidence="2">Belongs to the GTP-binding SRP family.</text>
</comment>
<evidence type="ECO:0000256" key="7">
    <source>
        <dbReference type="ARBA" id="ARBA00022795"/>
    </source>
</evidence>
<dbReference type="EMBL" id="LGCK01000012">
    <property type="protein sequence ID" value="KPL71075.1"/>
    <property type="molecule type" value="Genomic_DNA"/>
</dbReference>
<keyword evidence="6" id="KW-0547">Nucleotide-binding</keyword>
<dbReference type="GO" id="GO:0005886">
    <property type="term" value="C:plasma membrane"/>
    <property type="evidence" value="ECO:0007669"/>
    <property type="project" value="UniProtKB-SubCell"/>
</dbReference>
<dbReference type="Gene3D" id="3.40.50.300">
    <property type="entry name" value="P-loop containing nucleotide triphosphate hydrolases"/>
    <property type="match status" value="1"/>
</dbReference>
<evidence type="ECO:0000313" key="16">
    <source>
        <dbReference type="EMBL" id="KPL71075.1"/>
    </source>
</evidence>
<comment type="function">
    <text evidence="12">Necessary for flagellar biosynthesis. May be involved in translocation of the flagellum.</text>
</comment>
<protein>
    <recommendedName>
        <fullName evidence="3">Flagellar biosynthesis protein FlhF</fullName>
    </recommendedName>
    <alternativeName>
        <fullName evidence="13">Flagella-associated GTP-binding protein</fullName>
    </alternativeName>
</protein>
<keyword evidence="5" id="KW-1003">Cell membrane</keyword>
<dbReference type="OrthoDB" id="9778554at2"/>
<dbReference type="GO" id="GO:0015031">
    <property type="term" value="P:protein transport"/>
    <property type="evidence" value="ECO:0007669"/>
    <property type="project" value="UniProtKB-KW"/>
</dbReference>
<dbReference type="Pfam" id="PF00448">
    <property type="entry name" value="SRP54"/>
    <property type="match status" value="1"/>
</dbReference>
<dbReference type="GO" id="GO:0006614">
    <property type="term" value="P:SRP-dependent cotranslational protein targeting to membrane"/>
    <property type="evidence" value="ECO:0007669"/>
    <property type="project" value="InterPro"/>
</dbReference>
<dbReference type="Proteomes" id="UP000050430">
    <property type="component" value="Unassembled WGS sequence"/>
</dbReference>
<evidence type="ECO:0000256" key="11">
    <source>
        <dbReference type="ARBA" id="ARBA00023225"/>
    </source>
</evidence>
<evidence type="ECO:0000256" key="6">
    <source>
        <dbReference type="ARBA" id="ARBA00022741"/>
    </source>
</evidence>
<organism evidence="16 17">
    <name type="scientific">Leptolinea tardivitalis</name>
    <dbReference type="NCBI Taxonomy" id="229920"/>
    <lineage>
        <taxon>Bacteria</taxon>
        <taxon>Bacillati</taxon>
        <taxon>Chloroflexota</taxon>
        <taxon>Anaerolineae</taxon>
        <taxon>Anaerolineales</taxon>
        <taxon>Anaerolineaceae</taxon>
        <taxon>Leptolinea</taxon>
    </lineage>
</organism>
<feature type="compositionally biased region" description="Basic and acidic residues" evidence="14">
    <location>
        <begin position="137"/>
        <end position="149"/>
    </location>
</feature>
<gene>
    <name evidence="16" type="ORF">ADM99_12410</name>
</gene>
<dbReference type="GO" id="GO:0005047">
    <property type="term" value="F:signal recognition particle binding"/>
    <property type="evidence" value="ECO:0007669"/>
    <property type="project" value="TreeGrafter"/>
</dbReference>
<dbReference type="PANTHER" id="PTHR43134">
    <property type="entry name" value="SIGNAL RECOGNITION PARTICLE RECEPTOR SUBUNIT ALPHA"/>
    <property type="match status" value="1"/>
</dbReference>
<evidence type="ECO:0000256" key="13">
    <source>
        <dbReference type="ARBA" id="ARBA00030866"/>
    </source>
</evidence>
<dbReference type="Gene3D" id="1.20.120.1380">
    <property type="entry name" value="Flagellar FlhF biosynthesis protein, N domain"/>
    <property type="match status" value="1"/>
</dbReference>
<evidence type="ECO:0000256" key="9">
    <source>
        <dbReference type="ARBA" id="ARBA00023134"/>
    </source>
</evidence>
<evidence type="ECO:0000313" key="17">
    <source>
        <dbReference type="Proteomes" id="UP000050430"/>
    </source>
</evidence>
<dbReference type="AlphaFoldDB" id="A0A0P6WXF4"/>
<evidence type="ECO:0000256" key="5">
    <source>
        <dbReference type="ARBA" id="ARBA00022475"/>
    </source>
</evidence>
<keyword evidence="8" id="KW-0653">Protein transport</keyword>
<keyword evidence="7" id="KW-1005">Bacterial flagellum biogenesis</keyword>
<comment type="caution">
    <text evidence="16">The sequence shown here is derived from an EMBL/GenBank/DDBJ whole genome shotgun (WGS) entry which is preliminary data.</text>
</comment>
<dbReference type="RefSeq" id="WP_062422814.1">
    <property type="nucleotide sequence ID" value="NZ_BBYA01000011.1"/>
</dbReference>
<evidence type="ECO:0000256" key="10">
    <source>
        <dbReference type="ARBA" id="ARBA00023136"/>
    </source>
</evidence>
<keyword evidence="9" id="KW-0342">GTP-binding</keyword>
<proteinExistence type="inferred from homology"/>
<keyword evidence="10" id="KW-0472">Membrane</keyword>
<keyword evidence="11" id="KW-1006">Bacterial flagellum protein export</keyword>
<dbReference type="InterPro" id="IPR027417">
    <property type="entry name" value="P-loop_NTPase"/>
</dbReference>
<evidence type="ECO:0000256" key="12">
    <source>
        <dbReference type="ARBA" id="ARBA00025337"/>
    </source>
</evidence>
<dbReference type="InterPro" id="IPR000897">
    <property type="entry name" value="SRP54_GTPase_dom"/>
</dbReference>
<dbReference type="GO" id="GO:0005525">
    <property type="term" value="F:GTP binding"/>
    <property type="evidence" value="ECO:0007669"/>
    <property type="project" value="UniProtKB-KW"/>
</dbReference>
<feature type="domain" description="SRP54-type proteins GTP-binding" evidence="15">
    <location>
        <begin position="291"/>
        <end position="482"/>
    </location>
</feature>
<feature type="compositionally biased region" description="Basic and acidic residues" evidence="14">
    <location>
        <begin position="79"/>
        <end position="90"/>
    </location>
</feature>
<evidence type="ECO:0000256" key="8">
    <source>
        <dbReference type="ARBA" id="ARBA00022927"/>
    </source>
</evidence>
<evidence type="ECO:0000259" key="15">
    <source>
        <dbReference type="SMART" id="SM00962"/>
    </source>
</evidence>